<dbReference type="GO" id="GO:0005737">
    <property type="term" value="C:cytoplasm"/>
    <property type="evidence" value="ECO:0007669"/>
    <property type="project" value="TreeGrafter"/>
</dbReference>
<dbReference type="PIRSF" id="PIRSF001500">
    <property type="entry name" value="Chor_mut_pdt_Ppr"/>
    <property type="match status" value="1"/>
</dbReference>
<dbReference type="InterPro" id="IPR002912">
    <property type="entry name" value="ACT_dom"/>
</dbReference>
<dbReference type="AlphaFoldDB" id="H2API5"/>
<dbReference type="UniPathway" id="UPA00121">
    <property type="reaction ID" value="UER00345"/>
</dbReference>
<protein>
    <recommendedName>
        <fullName evidence="2">prephenate dehydratase</fullName>
        <ecNumber evidence="2">4.2.1.51</ecNumber>
    </recommendedName>
</protein>
<dbReference type="EMBL" id="HE650821">
    <property type="protein sequence ID" value="CCF56285.1"/>
    <property type="molecule type" value="Genomic_DNA"/>
</dbReference>
<dbReference type="PANTHER" id="PTHR21022">
    <property type="entry name" value="PREPHENATE DEHYDRATASE P PROTEIN"/>
    <property type="match status" value="1"/>
</dbReference>
<dbReference type="STRING" id="1071382.H2API5"/>
<dbReference type="Pfam" id="PF00800">
    <property type="entry name" value="PDT"/>
    <property type="match status" value="1"/>
</dbReference>
<dbReference type="PANTHER" id="PTHR21022:SF19">
    <property type="entry name" value="PREPHENATE DEHYDRATASE-RELATED"/>
    <property type="match status" value="1"/>
</dbReference>
<dbReference type="GO" id="GO:0009094">
    <property type="term" value="P:L-phenylalanine biosynthetic process"/>
    <property type="evidence" value="ECO:0007669"/>
    <property type="project" value="UniProtKB-UniPathway"/>
</dbReference>
<name>H2API5_KAZAF</name>
<dbReference type="InterPro" id="IPR008242">
    <property type="entry name" value="Chor_mutase/pphenate_deHydtase"/>
</dbReference>
<gene>
    <name evidence="9" type="primary">KAFR0A08510</name>
    <name evidence="9" type="ORF">KAFR_0A08510</name>
</gene>
<dbReference type="Gene3D" id="3.30.70.260">
    <property type="match status" value="1"/>
</dbReference>
<dbReference type="CDD" id="cd13532">
    <property type="entry name" value="PBP2_PDT_like"/>
    <property type="match status" value="1"/>
</dbReference>
<keyword evidence="4" id="KW-0057">Aromatic amino acid biosynthesis</keyword>
<dbReference type="GeneID" id="13886317"/>
<dbReference type="PROSITE" id="PS51171">
    <property type="entry name" value="PREPHENATE_DEHYDR_3"/>
    <property type="match status" value="1"/>
</dbReference>
<keyword evidence="10" id="KW-1185">Reference proteome</keyword>
<dbReference type="Proteomes" id="UP000005220">
    <property type="component" value="Chromosome 1"/>
</dbReference>
<evidence type="ECO:0000256" key="4">
    <source>
        <dbReference type="ARBA" id="ARBA00023141"/>
    </source>
</evidence>
<dbReference type="SUPFAM" id="SSF55021">
    <property type="entry name" value="ACT-like"/>
    <property type="match status" value="1"/>
</dbReference>
<dbReference type="EC" id="4.2.1.51" evidence="2"/>
<evidence type="ECO:0000313" key="9">
    <source>
        <dbReference type="EMBL" id="CCF56285.1"/>
    </source>
</evidence>
<evidence type="ECO:0000259" key="8">
    <source>
        <dbReference type="PROSITE" id="PS51671"/>
    </source>
</evidence>
<dbReference type="Gene3D" id="3.40.190.10">
    <property type="entry name" value="Periplasmic binding protein-like II"/>
    <property type="match status" value="2"/>
</dbReference>
<keyword evidence="6" id="KW-0456">Lyase</keyword>
<evidence type="ECO:0000313" key="10">
    <source>
        <dbReference type="Proteomes" id="UP000005220"/>
    </source>
</evidence>
<dbReference type="InterPro" id="IPR001086">
    <property type="entry name" value="Preph_deHydtase"/>
</dbReference>
<reference evidence="9 10" key="1">
    <citation type="journal article" date="2011" name="Proc. Natl. Acad. Sci. U.S.A.">
        <title>Evolutionary erosion of yeast sex chromosomes by mating-type switching accidents.</title>
        <authorList>
            <person name="Gordon J.L."/>
            <person name="Armisen D."/>
            <person name="Proux-Wera E."/>
            <person name="Oheigeartaigh S.S."/>
            <person name="Byrne K.P."/>
            <person name="Wolfe K.H."/>
        </authorList>
    </citation>
    <scope>NUCLEOTIDE SEQUENCE [LARGE SCALE GENOMIC DNA]</scope>
    <source>
        <strain evidence="10">ATCC 22294 / BCRC 22015 / CBS 2517 / CECT 1963 / NBRC 1671 / NRRL Y-8276</strain>
    </source>
</reference>
<evidence type="ECO:0000256" key="2">
    <source>
        <dbReference type="ARBA" id="ARBA00013147"/>
    </source>
</evidence>
<dbReference type="PROSITE" id="PS51671">
    <property type="entry name" value="ACT"/>
    <property type="match status" value="1"/>
</dbReference>
<dbReference type="RefSeq" id="XP_003955420.1">
    <property type="nucleotide sequence ID" value="XM_003955371.1"/>
</dbReference>
<evidence type="ECO:0000256" key="6">
    <source>
        <dbReference type="ARBA" id="ARBA00023239"/>
    </source>
</evidence>
<dbReference type="OrthoDB" id="983542at2759"/>
<dbReference type="FunCoup" id="H2API5">
    <property type="interactions" value="138"/>
</dbReference>
<proteinExistence type="predicted"/>
<dbReference type="InParanoid" id="H2API5"/>
<evidence type="ECO:0000256" key="1">
    <source>
        <dbReference type="ARBA" id="ARBA00004741"/>
    </source>
</evidence>
<feature type="domain" description="Prephenate dehydratase" evidence="7">
    <location>
        <begin position="7"/>
        <end position="221"/>
    </location>
</feature>
<dbReference type="SUPFAM" id="SSF53850">
    <property type="entry name" value="Periplasmic binding protein-like II"/>
    <property type="match status" value="1"/>
</dbReference>
<feature type="domain" description="ACT" evidence="8">
    <location>
        <begin position="238"/>
        <end position="315"/>
    </location>
</feature>
<dbReference type="CDD" id="cd04905">
    <property type="entry name" value="ACT_CM-PDT"/>
    <property type="match status" value="1"/>
</dbReference>
<keyword evidence="3" id="KW-0028">Amino-acid biosynthesis</keyword>
<evidence type="ECO:0000256" key="5">
    <source>
        <dbReference type="ARBA" id="ARBA00023222"/>
    </source>
</evidence>
<dbReference type="FunFam" id="3.40.190.10:FF:000254">
    <property type="entry name" value="Prephenate dehydratase"/>
    <property type="match status" value="1"/>
</dbReference>
<dbReference type="GO" id="GO:0004664">
    <property type="term" value="F:prephenate dehydratase activity"/>
    <property type="evidence" value="ECO:0007669"/>
    <property type="project" value="UniProtKB-EC"/>
</dbReference>
<accession>H2API5</accession>
<comment type="pathway">
    <text evidence="1">Amino-acid biosynthesis; L-phenylalanine biosynthesis; phenylpyruvate from prephenate: step 1/1.</text>
</comment>
<sequence>MTSTKTKVLFLGPVGTYSHQAALQQFGDSDDIEYIPAQSIPQCFDDLEGAKDITYSVVPLENSTNGQVVFSYDLLRDRMLDEKCQKKQNQIISSLEVIGEQYVSIAHCLISPVDISGPKNLANYKQVRIHTHPQVWGQVARYLKELRKNFSSTKFELIDCTSTSDAVSQAQQTQLKNISDQDVLNVAIASEAAVHIYKAYIVDHSINDVTGNTTRFLVLQRRGTVELFNTEKMKVSLLTFTTEQDCPGSLVDVLTILKNFSINMCSISSRPFNNKTSTRKWQYIFYIEYDFDGSRDIWDSFYEQINLKCMEWCLWGTFPRNDRYYK</sequence>
<dbReference type="KEGG" id="kaf:KAFR_0A08510"/>
<dbReference type="InterPro" id="IPR045865">
    <property type="entry name" value="ACT-like_dom_sf"/>
</dbReference>
<evidence type="ECO:0000256" key="3">
    <source>
        <dbReference type="ARBA" id="ARBA00022605"/>
    </source>
</evidence>
<keyword evidence="5" id="KW-0584">Phenylalanine biosynthesis</keyword>
<dbReference type="eggNOG" id="KOG2797">
    <property type="taxonomic scope" value="Eukaryota"/>
</dbReference>
<dbReference type="HOGENOM" id="CLU_035008_5_1_1"/>
<evidence type="ECO:0000259" key="7">
    <source>
        <dbReference type="PROSITE" id="PS51171"/>
    </source>
</evidence>
<organism evidence="9 10">
    <name type="scientific">Kazachstania africana (strain ATCC 22294 / BCRC 22015 / CBS 2517 / CECT 1963 / NBRC 1671 / NRRL Y-8276)</name>
    <name type="common">Yeast</name>
    <name type="synonym">Kluyveromyces africanus</name>
    <dbReference type="NCBI Taxonomy" id="1071382"/>
    <lineage>
        <taxon>Eukaryota</taxon>
        <taxon>Fungi</taxon>
        <taxon>Dikarya</taxon>
        <taxon>Ascomycota</taxon>
        <taxon>Saccharomycotina</taxon>
        <taxon>Saccharomycetes</taxon>
        <taxon>Saccharomycetales</taxon>
        <taxon>Saccharomycetaceae</taxon>
        <taxon>Kazachstania</taxon>
    </lineage>
</organism>